<gene>
    <name evidence="1" type="ORF">UCREL1_8887</name>
</gene>
<dbReference type="Proteomes" id="UP000012174">
    <property type="component" value="Unassembled WGS sequence"/>
</dbReference>
<organism evidence="1 2">
    <name type="scientific">Eutypa lata (strain UCR-EL1)</name>
    <name type="common">Grapevine dieback disease fungus</name>
    <name type="synonym">Eutypa armeniacae</name>
    <dbReference type="NCBI Taxonomy" id="1287681"/>
    <lineage>
        <taxon>Eukaryota</taxon>
        <taxon>Fungi</taxon>
        <taxon>Dikarya</taxon>
        <taxon>Ascomycota</taxon>
        <taxon>Pezizomycotina</taxon>
        <taxon>Sordariomycetes</taxon>
        <taxon>Xylariomycetidae</taxon>
        <taxon>Xylariales</taxon>
        <taxon>Diatrypaceae</taxon>
        <taxon>Eutypa</taxon>
    </lineage>
</organism>
<accession>M7T2X5</accession>
<reference evidence="2" key="1">
    <citation type="journal article" date="2013" name="Genome Announc.">
        <title>Draft genome sequence of the grapevine dieback fungus Eutypa lata UCR-EL1.</title>
        <authorList>
            <person name="Blanco-Ulate B."/>
            <person name="Rolshausen P.E."/>
            <person name="Cantu D."/>
        </authorList>
    </citation>
    <scope>NUCLEOTIDE SEQUENCE [LARGE SCALE GENOMIC DNA]</scope>
    <source>
        <strain evidence="2">UCR-EL1</strain>
    </source>
</reference>
<name>M7T2X5_EUTLA</name>
<proteinExistence type="predicted"/>
<keyword evidence="2" id="KW-1185">Reference proteome</keyword>
<evidence type="ECO:0000313" key="2">
    <source>
        <dbReference type="Proteomes" id="UP000012174"/>
    </source>
</evidence>
<evidence type="ECO:0000313" key="1">
    <source>
        <dbReference type="EMBL" id="EMR64156.1"/>
    </source>
</evidence>
<protein>
    <submittedName>
        <fullName evidence="1">Uncharacterized protein</fullName>
    </submittedName>
</protein>
<dbReference type="HOGENOM" id="CLU_863390_0_0_1"/>
<sequence length="322" mass="36879">MSLSTRDMSLLNDPDYEDVRIATETITEDLNGTDPNTWGIAHQLFALVDPYVKLQRIGSSLYGLAAEMPFNGVMAVHALQMGFECEHVSDMVKQCALQWVIAAPLEILSLYLGVQCISFEETTLRRGGPVTKKGRLEEEVVLDWSEQEFFDTYEESPKFAEERYTIWGMFILTDEGLLDDRATAASKLRIANESWTKIEDVLENVPIQDQSEIPGLFNYVFWEQVNHFELSFNTEEEEKETIHRSAQQKSKIKSFNKERRKFFARLSVFLGQGCSMEGIIGEYGISKEDLREHFIDETAHLRKLIAPKHPAQRGLKSLIKNL</sequence>
<dbReference type="AlphaFoldDB" id="M7T2X5"/>
<dbReference type="OrthoDB" id="4629785at2759"/>
<dbReference type="KEGG" id="ela:UCREL1_8887"/>
<dbReference type="EMBL" id="KB707115">
    <property type="protein sequence ID" value="EMR64156.1"/>
    <property type="molecule type" value="Genomic_DNA"/>
</dbReference>